<gene>
    <name evidence="1" type="ORF">MANES_15G079700</name>
</gene>
<dbReference type="EMBL" id="CM004401">
    <property type="protein sequence ID" value="OAY28598.1"/>
    <property type="molecule type" value="Genomic_DNA"/>
</dbReference>
<name>A0A2C9UFX5_MANES</name>
<dbReference type="AlphaFoldDB" id="A0A2C9UFX5"/>
<reference evidence="1" key="1">
    <citation type="submission" date="2016-02" db="EMBL/GenBank/DDBJ databases">
        <title>WGS assembly of Manihot esculenta.</title>
        <authorList>
            <person name="Bredeson J.V."/>
            <person name="Prochnik S.E."/>
            <person name="Lyons J.B."/>
            <person name="Schmutz J."/>
            <person name="Grimwood J."/>
            <person name="Vrebalov J."/>
            <person name="Bart R.S."/>
            <person name="Amuge T."/>
            <person name="Ferguson M.E."/>
            <person name="Green R."/>
            <person name="Putnam N."/>
            <person name="Stites J."/>
            <person name="Rounsley S."/>
            <person name="Rokhsar D.S."/>
        </authorList>
    </citation>
    <scope>NUCLEOTIDE SEQUENCE [LARGE SCALE GENOMIC DNA]</scope>
    <source>
        <tissue evidence="1">Leaf</tissue>
    </source>
</reference>
<organism evidence="1">
    <name type="scientific">Manihot esculenta</name>
    <name type="common">Cassava</name>
    <name type="synonym">Jatropha manihot</name>
    <dbReference type="NCBI Taxonomy" id="3983"/>
    <lineage>
        <taxon>Eukaryota</taxon>
        <taxon>Viridiplantae</taxon>
        <taxon>Streptophyta</taxon>
        <taxon>Embryophyta</taxon>
        <taxon>Tracheophyta</taxon>
        <taxon>Spermatophyta</taxon>
        <taxon>Magnoliopsida</taxon>
        <taxon>eudicotyledons</taxon>
        <taxon>Gunneridae</taxon>
        <taxon>Pentapetalae</taxon>
        <taxon>rosids</taxon>
        <taxon>fabids</taxon>
        <taxon>Malpighiales</taxon>
        <taxon>Euphorbiaceae</taxon>
        <taxon>Crotonoideae</taxon>
        <taxon>Manihoteae</taxon>
        <taxon>Manihot</taxon>
    </lineage>
</organism>
<protein>
    <submittedName>
        <fullName evidence="1">Uncharacterized protein</fullName>
    </submittedName>
</protein>
<evidence type="ECO:0000313" key="1">
    <source>
        <dbReference type="EMBL" id="OAY28598.1"/>
    </source>
</evidence>
<accession>A0A2C9UFX5</accession>
<proteinExistence type="predicted"/>
<sequence length="71" mass="8314">MLKNQALYRVHCFRLLTWASTPFTVKDSLFPPFWLTSTFLSLQRSSQVVESAVLSYFPLIKLVFMSNLIFH</sequence>